<dbReference type="CDD" id="cd16913">
    <property type="entry name" value="YkuD_like"/>
    <property type="match status" value="1"/>
</dbReference>
<feature type="active site" description="Nucleophile" evidence="7">
    <location>
        <position position="311"/>
    </location>
</feature>
<reference evidence="12" key="1">
    <citation type="submission" date="2018-03" db="EMBL/GenBank/DDBJ databases">
        <authorList>
            <person name="Sun L."/>
            <person name="Liu H."/>
            <person name="Chen W."/>
            <person name="Huang K."/>
            <person name="Liu W."/>
            <person name="Gao X."/>
        </authorList>
    </citation>
    <scope>NUCLEOTIDE SEQUENCE [LARGE SCALE GENOMIC DNA]</scope>
    <source>
        <strain evidence="12">SH9</strain>
    </source>
</reference>
<evidence type="ECO:0000256" key="6">
    <source>
        <dbReference type="ARBA" id="ARBA00023316"/>
    </source>
</evidence>
<feature type="compositionally biased region" description="Polar residues" evidence="8">
    <location>
        <begin position="341"/>
        <end position="353"/>
    </location>
</feature>
<keyword evidence="5 7" id="KW-0573">Peptidoglycan synthesis</keyword>
<dbReference type="Gene3D" id="2.40.440.10">
    <property type="entry name" value="L,D-transpeptidase catalytic domain-like"/>
    <property type="match status" value="1"/>
</dbReference>
<keyword evidence="12" id="KW-1185">Reference proteome</keyword>
<evidence type="ECO:0000256" key="9">
    <source>
        <dbReference type="SAM" id="SignalP"/>
    </source>
</evidence>
<dbReference type="OrthoDB" id="9787225at2"/>
<evidence type="ECO:0000313" key="11">
    <source>
        <dbReference type="EMBL" id="PSC06381.1"/>
    </source>
</evidence>
<evidence type="ECO:0000256" key="4">
    <source>
        <dbReference type="ARBA" id="ARBA00022960"/>
    </source>
</evidence>
<name>A0A2T1HXI0_9HYPH</name>
<dbReference type="RefSeq" id="WP_106335295.1">
    <property type="nucleotide sequence ID" value="NZ_PVZS01000003.1"/>
</dbReference>
<dbReference type="GO" id="GO:0071555">
    <property type="term" value="P:cell wall organization"/>
    <property type="evidence" value="ECO:0007669"/>
    <property type="project" value="UniProtKB-UniRule"/>
</dbReference>
<accession>A0A2T1HXI0</accession>
<dbReference type="InterPro" id="IPR036365">
    <property type="entry name" value="PGBD-like_sf"/>
</dbReference>
<comment type="caution">
    <text evidence="11">The sequence shown here is derived from an EMBL/GenBank/DDBJ whole genome shotgun (WGS) entry which is preliminary data.</text>
</comment>
<dbReference type="AlphaFoldDB" id="A0A2T1HXI0"/>
<dbReference type="GO" id="GO:0071972">
    <property type="term" value="F:peptidoglycan L,D-transpeptidase activity"/>
    <property type="evidence" value="ECO:0007669"/>
    <property type="project" value="TreeGrafter"/>
</dbReference>
<feature type="region of interest" description="Disordered" evidence="8">
    <location>
        <begin position="30"/>
        <end position="53"/>
    </location>
</feature>
<dbReference type="Pfam" id="PF01471">
    <property type="entry name" value="PG_binding_1"/>
    <property type="match status" value="1"/>
</dbReference>
<dbReference type="InterPro" id="IPR038063">
    <property type="entry name" value="Transpep_catalytic_dom"/>
</dbReference>
<evidence type="ECO:0000259" key="10">
    <source>
        <dbReference type="PROSITE" id="PS52029"/>
    </source>
</evidence>
<keyword evidence="3" id="KW-0808">Transferase</keyword>
<dbReference type="GO" id="GO:0005576">
    <property type="term" value="C:extracellular region"/>
    <property type="evidence" value="ECO:0007669"/>
    <property type="project" value="TreeGrafter"/>
</dbReference>
<feature type="domain" description="L,D-TPase catalytic" evidence="10">
    <location>
        <begin position="202"/>
        <end position="335"/>
    </location>
</feature>
<dbReference type="InterPro" id="IPR002477">
    <property type="entry name" value="Peptidoglycan-bd-like"/>
</dbReference>
<dbReference type="InterPro" id="IPR036366">
    <property type="entry name" value="PGBDSf"/>
</dbReference>
<dbReference type="GO" id="GO:0018104">
    <property type="term" value="P:peptidoglycan-protein cross-linking"/>
    <property type="evidence" value="ECO:0007669"/>
    <property type="project" value="TreeGrafter"/>
</dbReference>
<feature type="region of interest" description="Disordered" evidence="8">
    <location>
        <begin position="341"/>
        <end position="377"/>
    </location>
</feature>
<evidence type="ECO:0000256" key="8">
    <source>
        <dbReference type="SAM" id="MobiDB-lite"/>
    </source>
</evidence>
<protein>
    <recommendedName>
        <fullName evidence="10">L,D-TPase catalytic domain-containing protein</fullName>
    </recommendedName>
</protein>
<gene>
    <name evidence="11" type="ORF">SLNSH_03610</name>
</gene>
<keyword evidence="4 7" id="KW-0133">Cell shape</keyword>
<dbReference type="SUPFAM" id="SSF141523">
    <property type="entry name" value="L,D-transpeptidase catalytic domain-like"/>
    <property type="match status" value="1"/>
</dbReference>
<evidence type="ECO:0000256" key="1">
    <source>
        <dbReference type="ARBA" id="ARBA00004752"/>
    </source>
</evidence>
<evidence type="ECO:0000256" key="5">
    <source>
        <dbReference type="ARBA" id="ARBA00022984"/>
    </source>
</evidence>
<dbReference type="PROSITE" id="PS52029">
    <property type="entry name" value="LD_TPASE"/>
    <property type="match status" value="1"/>
</dbReference>
<feature type="signal peptide" evidence="9">
    <location>
        <begin position="1"/>
        <end position="21"/>
    </location>
</feature>
<dbReference type="GO" id="GO:0016740">
    <property type="term" value="F:transferase activity"/>
    <property type="evidence" value="ECO:0007669"/>
    <property type="project" value="UniProtKB-KW"/>
</dbReference>
<feature type="chain" id="PRO_5015592474" description="L,D-TPase catalytic domain-containing protein" evidence="9">
    <location>
        <begin position="22"/>
        <end position="393"/>
    </location>
</feature>
<evidence type="ECO:0000256" key="7">
    <source>
        <dbReference type="PROSITE-ProRule" id="PRU01373"/>
    </source>
</evidence>
<keyword evidence="9" id="KW-0732">Signal</keyword>
<dbReference type="GO" id="GO:0008360">
    <property type="term" value="P:regulation of cell shape"/>
    <property type="evidence" value="ECO:0007669"/>
    <property type="project" value="UniProtKB-UniRule"/>
</dbReference>
<evidence type="ECO:0000256" key="2">
    <source>
        <dbReference type="ARBA" id="ARBA00005992"/>
    </source>
</evidence>
<dbReference type="UniPathway" id="UPA00219"/>
<evidence type="ECO:0000313" key="12">
    <source>
        <dbReference type="Proteomes" id="UP000239772"/>
    </source>
</evidence>
<sequence length="393" mass="42356">MKRLALALLVGVAALPCTAQAKTHAPKLDADTINNAPMPREAQPARGKHAKAPAKVDPGYLKAQVLLDRQRFSPGAIDGKDGDNFHKALAAFQEARGLPVSGKLDQATWDALNQDQKPVMTEYEIKKADLKGPFIKKIPSKLEEQAKLKKLAYRTPREMFAERFHVDEPLLSQLNPRESFKKDGDTLLVPDVTREGNAAKVTRVEIDKDQRVLRAFSDDGRLVASYPATIGSNDKPAPTGDFKITGVAKDPIYHYDPKYAFKGVKATEPFTVAAGPNSPVGAVWIDLSIPSYGIHGTAEPSRIGKTFSHGCVRLTNWDVKDLAGMVKKGTQAVFNDVSPTIETGSIKKPTQGQDEAPAAGRQDSTATNAGASPRGIPSFFLAPPLSATAAGRM</sequence>
<dbReference type="EMBL" id="PVZS01000003">
    <property type="protein sequence ID" value="PSC06381.1"/>
    <property type="molecule type" value="Genomic_DNA"/>
</dbReference>
<dbReference type="Proteomes" id="UP000239772">
    <property type="component" value="Unassembled WGS sequence"/>
</dbReference>
<comment type="similarity">
    <text evidence="2">Belongs to the YkuD family.</text>
</comment>
<dbReference type="InterPro" id="IPR005490">
    <property type="entry name" value="LD_TPept_cat_dom"/>
</dbReference>
<dbReference type="PANTHER" id="PTHR30582:SF30">
    <property type="entry name" value="BLR4375 PROTEIN"/>
    <property type="match status" value="1"/>
</dbReference>
<organism evidence="11 12">
    <name type="scientific">Alsobacter soli</name>
    <dbReference type="NCBI Taxonomy" id="2109933"/>
    <lineage>
        <taxon>Bacteria</taxon>
        <taxon>Pseudomonadati</taxon>
        <taxon>Pseudomonadota</taxon>
        <taxon>Alphaproteobacteria</taxon>
        <taxon>Hyphomicrobiales</taxon>
        <taxon>Alsobacteraceae</taxon>
        <taxon>Alsobacter</taxon>
    </lineage>
</organism>
<dbReference type="SUPFAM" id="SSF47090">
    <property type="entry name" value="PGBD-like"/>
    <property type="match status" value="1"/>
</dbReference>
<proteinExistence type="inferred from homology"/>
<dbReference type="Pfam" id="PF03734">
    <property type="entry name" value="YkuD"/>
    <property type="match status" value="1"/>
</dbReference>
<dbReference type="InterPro" id="IPR050979">
    <property type="entry name" value="LD-transpeptidase"/>
</dbReference>
<keyword evidence="6 7" id="KW-0961">Cell wall biogenesis/degradation</keyword>
<comment type="pathway">
    <text evidence="1 7">Cell wall biogenesis; peptidoglycan biosynthesis.</text>
</comment>
<evidence type="ECO:0000256" key="3">
    <source>
        <dbReference type="ARBA" id="ARBA00022679"/>
    </source>
</evidence>
<dbReference type="Gene3D" id="1.10.101.10">
    <property type="entry name" value="PGBD-like superfamily/PGBD"/>
    <property type="match status" value="1"/>
</dbReference>
<dbReference type="PANTHER" id="PTHR30582">
    <property type="entry name" value="L,D-TRANSPEPTIDASE"/>
    <property type="match status" value="1"/>
</dbReference>
<feature type="active site" description="Proton donor/acceptor" evidence="7">
    <location>
        <position position="295"/>
    </location>
</feature>